<dbReference type="Pfam" id="PF04917">
    <property type="entry name" value="Shufflon_N"/>
    <property type="match status" value="1"/>
</dbReference>
<sequence>MWQLASLFGAILVSAVLMSGWSGVVQVGQNRQIYAAAASEFQDLLTATNKYVATNNSQLVTWVSAGGTWLGIDTLIANNLLPPNFSSRNPFGQVWGIYLRQPQSGQIQAVVLSTSGTVLALPALTAVAGMAGSQSGFVPPDNVLPNANSGMAVGNMGKWRMSLAGLPNPGSGHFYGLGTSASNAQYNNDYLYRGNIAGHPEYNTMNAPLNMGGNDINNAATGRFSGPIGTMGVDPNTKPPGWVGGLSTYDVTALGTVAVGPANQNPVAGMNSGGDGWFNRNAYVGNQLSAASVQVNAGNNVRIGPNATLYGDPNNIALRTPGTVYMQHQDGSPANIAAQDAYVNYVWANRVSLPGGENLYIGDAAVLGDAWNIALRPANGRVYIQNRYGLAAGDMDLGQLETHKGVLFDRTDANPGYGCGPNGILAGKYDGSGDVLACVNGIWKSITSKPINTYVPPTSNGFGGYAHPNPATGGYWCESGTNDTPAITLWYGDYGYSGLHVCEPQ</sequence>
<evidence type="ECO:0000259" key="1">
    <source>
        <dbReference type="Pfam" id="PF04917"/>
    </source>
</evidence>
<keyword evidence="3" id="KW-1185">Reference proteome</keyword>
<protein>
    <submittedName>
        <fullName evidence="2">Shufflon system plasmid conjugative transfer pilus tip adhesin PilV</fullName>
    </submittedName>
</protein>
<proteinExistence type="predicted"/>
<dbReference type="EMBL" id="JABXXV010000010">
    <property type="protein sequence ID" value="NVN48123.1"/>
    <property type="molecule type" value="Genomic_DNA"/>
</dbReference>
<dbReference type="Proteomes" id="UP001516351">
    <property type="component" value="Unassembled WGS sequence"/>
</dbReference>
<organism evidence="2 3">
    <name type="scientific">Asaia spathodeae</name>
    <dbReference type="NCBI Taxonomy" id="657016"/>
    <lineage>
        <taxon>Bacteria</taxon>
        <taxon>Pseudomonadati</taxon>
        <taxon>Pseudomonadota</taxon>
        <taxon>Alphaproteobacteria</taxon>
        <taxon>Acetobacterales</taxon>
        <taxon>Acetobacteraceae</taxon>
        <taxon>Asaia</taxon>
    </lineage>
</organism>
<dbReference type="InterPro" id="IPR007001">
    <property type="entry name" value="Shufflon_N"/>
</dbReference>
<reference evidence="2 3" key="1">
    <citation type="submission" date="2020-06" db="EMBL/GenBank/DDBJ databases">
        <title>Synonyms of Asaia species.</title>
        <authorList>
            <person name="Sombolestani A."/>
        </authorList>
    </citation>
    <scope>NUCLEOTIDE SEQUENCE [LARGE SCALE GENOMIC DNA]</scope>
    <source>
        <strain evidence="2 3">LMG 27047</strain>
    </source>
</reference>
<comment type="caution">
    <text evidence="2">The sequence shown here is derived from an EMBL/GenBank/DDBJ whole genome shotgun (WGS) entry which is preliminary data.</text>
</comment>
<dbReference type="RefSeq" id="WP_267312071.1">
    <property type="nucleotide sequence ID" value="NZ_JABXXU010000010.1"/>
</dbReference>
<name>A0ABX2P8X7_9PROT</name>
<evidence type="ECO:0000313" key="3">
    <source>
        <dbReference type="Proteomes" id="UP001516351"/>
    </source>
</evidence>
<gene>
    <name evidence="2" type="primary">pilV</name>
    <name evidence="2" type="ORF">HW542_15090</name>
</gene>
<evidence type="ECO:0000313" key="2">
    <source>
        <dbReference type="EMBL" id="NVN48123.1"/>
    </source>
</evidence>
<feature type="domain" description="Bacterial shufflon protein N-terminal" evidence="1">
    <location>
        <begin position="35"/>
        <end position="258"/>
    </location>
</feature>
<accession>A0ABX2P8X7</accession>